<dbReference type="GO" id="GO:0005829">
    <property type="term" value="C:cytosol"/>
    <property type="evidence" value="ECO:0007669"/>
    <property type="project" value="TreeGrafter"/>
</dbReference>
<dbReference type="EMBL" id="FQUP01000003">
    <property type="protein sequence ID" value="SHG00743.1"/>
    <property type="molecule type" value="Genomic_DNA"/>
</dbReference>
<dbReference type="PANTHER" id="PTHR11365:SF23">
    <property type="entry name" value="HYPOTHETICAL 5-OXOPROLINASE (EUROFUNG)-RELATED"/>
    <property type="match status" value="1"/>
</dbReference>
<dbReference type="SUPFAM" id="SSF53067">
    <property type="entry name" value="Actin-like ATPase domain"/>
    <property type="match status" value="1"/>
</dbReference>
<sequence>MTTDLKKTKRVGIDIGGTFTDIVVFDEATGEVTRAKTPSTPTAPENGFLAALDAVGVPVDEIGTLVHGTTIVTNLILERKGARTALITTRGFGDVLEIMRATRPLPYDLGWRKPVPLIPRAFCFEVNERIMADGTIETAIDAAQVAAVVDEIVALGVEGIAVSLMHAYLDDRHERIVEAVIRERAPHVAVSISSKICREIREYERANTTVANIYSMPRVRRYVDALAARVGKPGLVNYLSSEGGIETGTEASERPVTLCVSGPAGGVLGGSFLGDQTGKRNLVTVDMGGTSFDVAVIRDGRFDIKNTFEVEWGIPIKTPTIDIKTIGAGGGSIVWVDDGGALRVGPSSAGADPGPACYGRGGTECTVTDANLVLGLIRSNAAFPLDVERARAAVGRIAERFSVSIEAAAEGIYRVVNAAMATAIRQMTVEKGIDPRDFTLVPFGGAGGQHASILAKEVGIPEIIVPNMPSVFSAFGMVSAPLKVSRARTILKPLESLAPGEIEAFLRDLAAEIGTDAFENATGAPRYEFSLDLRYVKQAHEISVLVQPDWTAGQIAEAFEEKHFALYGTRHGHAVMVVTSRVTAIADMPPLPIPAEAEMPDAVATAERMTTITGVAGPVAIYDRTRLVPGMRFAGPCLIEEVDTTFFVAEGAAVRVDPFRNLVIATNGDQPS</sequence>
<gene>
    <name evidence="4" type="ORF">SAMN02745157_3339</name>
</gene>
<dbReference type="AlphaFoldDB" id="A0A1M5GAH9"/>
<feature type="domain" description="Hydantoinase/oxoprolinase N-terminal" evidence="2">
    <location>
        <begin position="10"/>
        <end position="183"/>
    </location>
</feature>
<evidence type="ECO:0000259" key="1">
    <source>
        <dbReference type="Pfam" id="PF01968"/>
    </source>
</evidence>
<proteinExistence type="predicted"/>
<evidence type="ECO:0000313" key="5">
    <source>
        <dbReference type="Proteomes" id="UP000184485"/>
    </source>
</evidence>
<dbReference type="InterPro" id="IPR008040">
    <property type="entry name" value="Hydant_A_N"/>
</dbReference>
<dbReference type="Pfam" id="PF05378">
    <property type="entry name" value="Hydant_A_N"/>
    <property type="match status" value="1"/>
</dbReference>
<keyword evidence="5" id="KW-1185">Reference proteome</keyword>
<evidence type="ECO:0000259" key="3">
    <source>
        <dbReference type="Pfam" id="PF19278"/>
    </source>
</evidence>
<reference evidence="4 5" key="1">
    <citation type="submission" date="2016-11" db="EMBL/GenBank/DDBJ databases">
        <authorList>
            <person name="Jaros S."/>
            <person name="Januszkiewicz K."/>
            <person name="Wedrychowicz H."/>
        </authorList>
    </citation>
    <scope>NUCLEOTIDE SEQUENCE [LARGE SCALE GENOMIC DNA]</scope>
    <source>
        <strain evidence="4 5">DSM 19436</strain>
    </source>
</reference>
<dbReference type="STRING" id="1122133.SAMN02745157_3339"/>
<organism evidence="4 5">
    <name type="scientific">Kaistia soli DSM 19436</name>
    <dbReference type="NCBI Taxonomy" id="1122133"/>
    <lineage>
        <taxon>Bacteria</taxon>
        <taxon>Pseudomonadati</taxon>
        <taxon>Pseudomonadota</taxon>
        <taxon>Alphaproteobacteria</taxon>
        <taxon>Hyphomicrobiales</taxon>
        <taxon>Kaistiaceae</taxon>
        <taxon>Kaistia</taxon>
    </lineage>
</organism>
<evidence type="ECO:0000259" key="2">
    <source>
        <dbReference type="Pfam" id="PF05378"/>
    </source>
</evidence>
<protein>
    <submittedName>
        <fullName evidence="4">N-methylhydantoinase A</fullName>
    </submittedName>
</protein>
<dbReference type="Proteomes" id="UP000184485">
    <property type="component" value="Unassembled WGS sequence"/>
</dbReference>
<name>A0A1M5GAH9_9HYPH</name>
<dbReference type="RefSeq" id="WP_073054857.1">
    <property type="nucleotide sequence ID" value="NZ_FQUP01000003.1"/>
</dbReference>
<dbReference type="Pfam" id="PF01968">
    <property type="entry name" value="Hydantoinase_A"/>
    <property type="match status" value="1"/>
</dbReference>
<evidence type="ECO:0000313" key="4">
    <source>
        <dbReference type="EMBL" id="SHG00743.1"/>
    </source>
</evidence>
<dbReference type="GO" id="GO:0017168">
    <property type="term" value="F:5-oxoprolinase (ATP-hydrolyzing) activity"/>
    <property type="evidence" value="ECO:0007669"/>
    <property type="project" value="TreeGrafter"/>
</dbReference>
<dbReference type="PANTHER" id="PTHR11365">
    <property type="entry name" value="5-OXOPROLINASE RELATED"/>
    <property type="match status" value="1"/>
</dbReference>
<dbReference type="OrthoDB" id="9759608at2"/>
<dbReference type="Pfam" id="PF19278">
    <property type="entry name" value="Hydant_A_C"/>
    <property type="match status" value="1"/>
</dbReference>
<dbReference type="InterPro" id="IPR045079">
    <property type="entry name" value="Oxoprolinase-like"/>
</dbReference>
<dbReference type="InterPro" id="IPR002821">
    <property type="entry name" value="Hydantoinase_A"/>
</dbReference>
<accession>A0A1M5GAH9</accession>
<dbReference type="GO" id="GO:0006749">
    <property type="term" value="P:glutathione metabolic process"/>
    <property type="evidence" value="ECO:0007669"/>
    <property type="project" value="TreeGrafter"/>
</dbReference>
<feature type="domain" description="Acetophenone carboxylase-like C-terminal" evidence="3">
    <location>
        <begin position="554"/>
        <end position="660"/>
    </location>
</feature>
<feature type="domain" description="Hydantoinase A/oxoprolinase" evidence="1">
    <location>
        <begin position="205"/>
        <end position="482"/>
    </location>
</feature>
<dbReference type="InterPro" id="IPR049517">
    <property type="entry name" value="ACX-like_C"/>
</dbReference>
<dbReference type="InterPro" id="IPR043129">
    <property type="entry name" value="ATPase_NBD"/>
</dbReference>